<keyword evidence="14" id="KW-1185">Reference proteome</keyword>
<dbReference type="Proteomes" id="UP000636800">
    <property type="component" value="Chromosome 5"/>
</dbReference>
<accession>A0A835UYG4</accession>
<evidence type="ECO:0000259" key="12">
    <source>
        <dbReference type="Pfam" id="PF00291"/>
    </source>
</evidence>
<evidence type="ECO:0000256" key="2">
    <source>
        <dbReference type="ARBA" id="ARBA00007103"/>
    </source>
</evidence>
<dbReference type="GO" id="GO:0006535">
    <property type="term" value="P:cysteine biosynthetic process from serine"/>
    <property type="evidence" value="ECO:0007669"/>
    <property type="project" value="UniProtKB-UniRule"/>
</dbReference>
<keyword evidence="4 11" id="KW-0028">Amino-acid biosynthesis</keyword>
<dbReference type="InterPro" id="IPR036052">
    <property type="entry name" value="TrpB-like_PALP_sf"/>
</dbReference>
<dbReference type="PANTHER" id="PTHR10314">
    <property type="entry name" value="CYSTATHIONINE BETA-SYNTHASE"/>
    <property type="match status" value="1"/>
</dbReference>
<evidence type="ECO:0000256" key="8">
    <source>
        <dbReference type="ARBA" id="ARBA00029440"/>
    </source>
</evidence>
<feature type="domain" description="Tryptophan synthase beta chain-like PALP" evidence="12">
    <location>
        <begin position="83"/>
        <end position="368"/>
    </location>
</feature>
<feature type="binding site" evidence="9">
    <location>
        <position position="343"/>
    </location>
    <ligand>
        <name>pyridoxal 5'-phosphate</name>
        <dbReference type="ChEBI" id="CHEBI:597326"/>
    </ligand>
</feature>
<dbReference type="NCBIfam" id="TIGR01139">
    <property type="entry name" value="cysK"/>
    <property type="match status" value="1"/>
</dbReference>
<evidence type="ECO:0000256" key="10">
    <source>
        <dbReference type="PIRSR" id="PIRSR605856-51"/>
    </source>
</evidence>
<dbReference type="InterPro" id="IPR050214">
    <property type="entry name" value="Cys_Synth/Cystath_Beta-Synth"/>
</dbReference>
<dbReference type="Pfam" id="PF00291">
    <property type="entry name" value="PALP"/>
    <property type="match status" value="1"/>
</dbReference>
<feature type="binding site" evidence="9">
    <location>
        <begin position="255"/>
        <end position="259"/>
    </location>
    <ligand>
        <name>pyridoxal 5'-phosphate</name>
        <dbReference type="ChEBI" id="CHEBI:597326"/>
    </ligand>
</feature>
<dbReference type="InterPro" id="IPR005856">
    <property type="entry name" value="Cys_synth"/>
</dbReference>
<keyword evidence="7 11" id="KW-0198">Cysteine biosynthesis</keyword>
<dbReference type="AlphaFoldDB" id="A0A835UYG4"/>
<dbReference type="NCBIfam" id="TIGR01136">
    <property type="entry name" value="cysKM"/>
    <property type="match status" value="1"/>
</dbReference>
<dbReference type="Gene3D" id="3.40.50.1100">
    <property type="match status" value="2"/>
</dbReference>
<name>A0A835UYG4_VANPL</name>
<evidence type="ECO:0000256" key="11">
    <source>
        <dbReference type="RuleBase" id="RU003985"/>
    </source>
</evidence>
<organism evidence="13 14">
    <name type="scientific">Vanilla planifolia</name>
    <name type="common">Vanilla</name>
    <dbReference type="NCBI Taxonomy" id="51239"/>
    <lineage>
        <taxon>Eukaryota</taxon>
        <taxon>Viridiplantae</taxon>
        <taxon>Streptophyta</taxon>
        <taxon>Embryophyta</taxon>
        <taxon>Tracheophyta</taxon>
        <taxon>Spermatophyta</taxon>
        <taxon>Magnoliopsida</taxon>
        <taxon>Liliopsida</taxon>
        <taxon>Asparagales</taxon>
        <taxon>Orchidaceae</taxon>
        <taxon>Vanilloideae</taxon>
        <taxon>Vanilleae</taxon>
        <taxon>Vanilla</taxon>
    </lineage>
</organism>
<proteinExistence type="inferred from homology"/>
<dbReference type="SUPFAM" id="SSF53686">
    <property type="entry name" value="Tryptophan synthase beta subunit-like PLP-dependent enzymes"/>
    <property type="match status" value="1"/>
</dbReference>
<evidence type="ECO:0000256" key="3">
    <source>
        <dbReference type="ARBA" id="ARBA00019371"/>
    </source>
</evidence>
<evidence type="ECO:0000256" key="9">
    <source>
        <dbReference type="PIRSR" id="PIRSR605856-50"/>
    </source>
</evidence>
<dbReference type="CDD" id="cd01561">
    <property type="entry name" value="CBS_like"/>
    <property type="match status" value="1"/>
</dbReference>
<keyword evidence="5 11" id="KW-0808">Transferase</keyword>
<comment type="catalytic activity">
    <reaction evidence="11">
        <text>O-acetyl-L-serine + hydrogen sulfide = L-cysteine + acetate</text>
        <dbReference type="Rhea" id="RHEA:14829"/>
        <dbReference type="ChEBI" id="CHEBI:29919"/>
        <dbReference type="ChEBI" id="CHEBI:30089"/>
        <dbReference type="ChEBI" id="CHEBI:35235"/>
        <dbReference type="ChEBI" id="CHEBI:58340"/>
        <dbReference type="EC" id="2.5.1.47"/>
    </reaction>
</comment>
<sequence>MASLTAMATTPLSSLLRQSFENRLPSSHSSCAVKPSFQASTARRVACGSSSVVCRASFSSVFCKAVSLKTVTEIEGLNIAEDVSQLIGKTPMVFLNNVVKGCFANVAAKLEIMEPCCSVKDRIGYSMIVDAEQKGLITPGKSILVEPTSGNTGIGLAFIAASKGYKLILTMPASMSMERRVLFKAFGAELVLTDSAKGMKGAVQKAEEILKRTPNSYMLQQFDNPANPKIHYETTGPEIWDDTNGKVDIFIAGIGTGGTISGVGRFLKNKNPKIKVIGIEPAESNILSGGKPGPHKIQGIGAGFVPRNLDLDIVDEIVEISSDEAVETAKQLALKEGLLVGISSGAAAAAAIKVAKRPENTGKLITVVFPSFGERYLSSVLFQSIRDECEKMQPEL</sequence>
<dbReference type="InterPro" id="IPR001926">
    <property type="entry name" value="TrpB-like_PALP"/>
</dbReference>
<evidence type="ECO:0000313" key="13">
    <source>
        <dbReference type="EMBL" id="KAG0480594.1"/>
    </source>
</evidence>
<comment type="caution">
    <text evidence="13">The sequence shown here is derived from an EMBL/GenBank/DDBJ whole genome shotgun (WGS) entry which is preliminary data.</text>
</comment>
<comment type="similarity">
    <text evidence="2 11">Belongs to the cysteine synthase/cystathionine beta-synthase family.</text>
</comment>
<dbReference type="GO" id="GO:0004124">
    <property type="term" value="F:cysteine synthase activity"/>
    <property type="evidence" value="ECO:0007669"/>
    <property type="project" value="UniProtKB-UniRule"/>
</dbReference>
<evidence type="ECO:0000256" key="7">
    <source>
        <dbReference type="ARBA" id="ARBA00023192"/>
    </source>
</evidence>
<dbReference type="FunFam" id="3.40.50.1100:FF:000006">
    <property type="entry name" value="Cysteine synthase"/>
    <property type="match status" value="1"/>
</dbReference>
<feature type="modified residue" description="N6-(pyridoxal phosphate)lysine" evidence="10">
    <location>
        <position position="120"/>
    </location>
</feature>
<evidence type="ECO:0000256" key="6">
    <source>
        <dbReference type="ARBA" id="ARBA00022898"/>
    </source>
</evidence>
<dbReference type="EMBL" id="JADCNL010000005">
    <property type="protein sequence ID" value="KAG0480594.1"/>
    <property type="molecule type" value="Genomic_DNA"/>
</dbReference>
<dbReference type="InterPro" id="IPR001216">
    <property type="entry name" value="P-phosphate_BS"/>
</dbReference>
<feature type="binding site" evidence="9">
    <location>
        <position position="151"/>
    </location>
    <ligand>
        <name>pyridoxal 5'-phosphate</name>
        <dbReference type="ChEBI" id="CHEBI:597326"/>
    </ligand>
</feature>
<gene>
    <name evidence="13" type="ORF">HPP92_011452</name>
</gene>
<dbReference type="PROSITE" id="PS00901">
    <property type="entry name" value="CYS_SYNTHASE"/>
    <property type="match status" value="1"/>
</dbReference>
<reference evidence="13 14" key="1">
    <citation type="journal article" date="2020" name="Nat. Food">
        <title>A phased Vanilla planifolia genome enables genetic improvement of flavour and production.</title>
        <authorList>
            <person name="Hasing T."/>
            <person name="Tang H."/>
            <person name="Brym M."/>
            <person name="Khazi F."/>
            <person name="Huang T."/>
            <person name="Chambers A.H."/>
        </authorList>
    </citation>
    <scope>NUCLEOTIDE SEQUENCE [LARGE SCALE GENOMIC DNA]</scope>
    <source>
        <tissue evidence="13">Leaf</tissue>
    </source>
</reference>
<evidence type="ECO:0000313" key="14">
    <source>
        <dbReference type="Proteomes" id="UP000636800"/>
    </source>
</evidence>
<keyword evidence="6 9" id="KW-0663">Pyridoxal phosphate</keyword>
<comment type="pathway">
    <text evidence="8">Amino-acid biosynthesis.</text>
</comment>
<dbReference type="EC" id="2.5.1.47" evidence="11"/>
<protein>
    <recommendedName>
        <fullName evidence="3 11">Cysteine synthase</fullName>
        <ecNumber evidence="11">2.5.1.47</ecNumber>
    </recommendedName>
</protein>
<evidence type="ECO:0000256" key="1">
    <source>
        <dbReference type="ARBA" id="ARBA00001933"/>
    </source>
</evidence>
<dbReference type="FunFam" id="3.40.50.1100:FF:000130">
    <property type="entry name" value="Cysteine synthase"/>
    <property type="match status" value="1"/>
</dbReference>
<evidence type="ECO:0000256" key="5">
    <source>
        <dbReference type="ARBA" id="ARBA00022679"/>
    </source>
</evidence>
<evidence type="ECO:0000256" key="4">
    <source>
        <dbReference type="ARBA" id="ARBA00022605"/>
    </source>
</evidence>
<dbReference type="OrthoDB" id="640735at2759"/>
<comment type="cofactor">
    <cofactor evidence="1 9 11">
        <name>pyridoxal 5'-phosphate</name>
        <dbReference type="ChEBI" id="CHEBI:597326"/>
    </cofactor>
</comment>
<dbReference type="InterPro" id="IPR005859">
    <property type="entry name" value="CysK"/>
</dbReference>